<comment type="similarity">
    <text evidence="1">Belongs to the GppA/Ppx family.</text>
</comment>
<evidence type="ECO:0000313" key="4">
    <source>
        <dbReference type="Proteomes" id="UP001559623"/>
    </source>
</evidence>
<dbReference type="Gene3D" id="3.30.420.150">
    <property type="entry name" value="Exopolyphosphatase. Domain 2"/>
    <property type="match status" value="1"/>
</dbReference>
<dbReference type="RefSeq" id="WP_368848058.1">
    <property type="nucleotide sequence ID" value="NZ_CP194411.1"/>
</dbReference>
<evidence type="ECO:0000259" key="2">
    <source>
        <dbReference type="Pfam" id="PF02541"/>
    </source>
</evidence>
<organism evidence="3 4">
    <name type="scientific">Selenomonas sputigena</name>
    <dbReference type="NCBI Taxonomy" id="69823"/>
    <lineage>
        <taxon>Bacteria</taxon>
        <taxon>Bacillati</taxon>
        <taxon>Bacillota</taxon>
        <taxon>Negativicutes</taxon>
        <taxon>Selenomonadales</taxon>
        <taxon>Selenomonadaceae</taxon>
        <taxon>Selenomonas</taxon>
    </lineage>
</organism>
<dbReference type="PANTHER" id="PTHR30005:SF0">
    <property type="entry name" value="RETROGRADE REGULATION PROTEIN 2"/>
    <property type="match status" value="1"/>
</dbReference>
<dbReference type="CDD" id="cd24052">
    <property type="entry name" value="ASKHA_NBD_HpPPX-GppA-like"/>
    <property type="match status" value="1"/>
</dbReference>
<keyword evidence="4" id="KW-1185">Reference proteome</keyword>
<evidence type="ECO:0000256" key="1">
    <source>
        <dbReference type="ARBA" id="ARBA00007125"/>
    </source>
</evidence>
<dbReference type="Pfam" id="PF02541">
    <property type="entry name" value="Ppx-GppA"/>
    <property type="match status" value="1"/>
</dbReference>
<protein>
    <submittedName>
        <fullName evidence="3">Exopolyphosphatase</fullName>
    </submittedName>
</protein>
<dbReference type="Gene3D" id="3.30.420.40">
    <property type="match status" value="1"/>
</dbReference>
<reference evidence="3 4" key="1">
    <citation type="submission" date="2023-04" db="EMBL/GenBank/DDBJ databases">
        <title>Genome Sequence of Selenomonas sputigena ATCC 33150.</title>
        <authorList>
            <person name="Miller D.P."/>
            <person name="Anvari S."/>
            <person name="Polson S.W."/>
            <person name="Macdonald M."/>
            <person name="Mcdowell J.V."/>
        </authorList>
    </citation>
    <scope>NUCLEOTIDE SEQUENCE [LARGE SCALE GENOMIC DNA]</scope>
    <source>
        <strain evidence="3 4">ATCC 33150</strain>
    </source>
</reference>
<evidence type="ECO:0000313" key="3">
    <source>
        <dbReference type="EMBL" id="MEX5286341.1"/>
    </source>
</evidence>
<name>A0ABV3X809_9FIRM</name>
<feature type="domain" description="Ppx/GppA phosphatase N-terminal" evidence="2">
    <location>
        <begin position="27"/>
        <end position="301"/>
    </location>
</feature>
<dbReference type="InterPro" id="IPR003695">
    <property type="entry name" value="Ppx_GppA_N"/>
</dbReference>
<comment type="caution">
    <text evidence="3">The sequence shown here is derived from an EMBL/GenBank/DDBJ whole genome shotgun (WGS) entry which is preliminary data.</text>
</comment>
<gene>
    <name evidence="3" type="ORF">QCO44_12050</name>
</gene>
<dbReference type="InterPro" id="IPR050273">
    <property type="entry name" value="GppA/Ppx_hydrolase"/>
</dbReference>
<dbReference type="InterPro" id="IPR043129">
    <property type="entry name" value="ATPase_NBD"/>
</dbReference>
<dbReference type="PANTHER" id="PTHR30005">
    <property type="entry name" value="EXOPOLYPHOSPHATASE"/>
    <property type="match status" value="1"/>
</dbReference>
<dbReference type="EMBL" id="JARVLH010000011">
    <property type="protein sequence ID" value="MEX5286341.1"/>
    <property type="molecule type" value="Genomic_DNA"/>
</dbReference>
<dbReference type="SUPFAM" id="SSF53067">
    <property type="entry name" value="Actin-like ATPase domain"/>
    <property type="match status" value="2"/>
</dbReference>
<accession>A0ABV3X809</accession>
<sequence>MIHAIIDIGSNTVRMAVYQLSGASVEQVMKKKDTTVGLASFIRDNVLEQRGIERLIYALQDFRKLLAALRISSVTIFTTGALRNAANSREAIGEIKERTGLDVYVIRGEEEAELDFIGATHDLAAEAGLLVDIGGASTEIVHYEAQQIVRKVSLPVGSLYLHTKFTKDVLPSGTELLAMREDAESIIAAAGGFDGVCGLPICGIGGTFKGTAALCAALFEGADGHTIEPAWIGEVLGRFARDRELSEEEAILLMRTVPDRMHTILPGLVIADILARRFAAPTIAYSDSGVREGYIYDRILKR</sequence>
<dbReference type="Proteomes" id="UP001559623">
    <property type="component" value="Unassembled WGS sequence"/>
</dbReference>
<proteinExistence type="inferred from homology"/>